<dbReference type="EMBL" id="LCEW01000038">
    <property type="protein sequence ID" value="KKS79252.1"/>
    <property type="molecule type" value="Genomic_DNA"/>
</dbReference>
<accession>A0A0G1C0Z8</accession>
<sequence length="109" mass="11993">MADLITDIETPVQDFFAYKTLSQFLTNLPRIALVLGAIAAFLFLLWGAIDYIISGGNQERVKTSKTIINNALTGLIILAAAWVIWRLVAYFLGLSHTLKGPFNISLPTP</sequence>
<protein>
    <submittedName>
        <fullName evidence="2">Uncharacterized protein</fullName>
    </submittedName>
</protein>
<keyword evidence="1" id="KW-1133">Transmembrane helix</keyword>
<dbReference type="STRING" id="1618369.UV54_C0038G0009"/>
<keyword evidence="1" id="KW-0812">Transmembrane</keyword>
<evidence type="ECO:0000313" key="2">
    <source>
        <dbReference type="EMBL" id="KKS79252.1"/>
    </source>
</evidence>
<name>A0A0G1C0Z8_9BACT</name>
<keyword evidence="1" id="KW-0472">Membrane</keyword>
<feature type="transmembrane region" description="Helical" evidence="1">
    <location>
        <begin position="74"/>
        <end position="93"/>
    </location>
</feature>
<dbReference type="Proteomes" id="UP000034213">
    <property type="component" value="Unassembled WGS sequence"/>
</dbReference>
<dbReference type="AlphaFoldDB" id="A0A0G1C0Z8"/>
<evidence type="ECO:0000256" key="1">
    <source>
        <dbReference type="SAM" id="Phobius"/>
    </source>
</evidence>
<evidence type="ECO:0000313" key="3">
    <source>
        <dbReference type="Proteomes" id="UP000034213"/>
    </source>
</evidence>
<dbReference type="Pfam" id="PF18895">
    <property type="entry name" value="T4SS_pilin"/>
    <property type="match status" value="1"/>
</dbReference>
<dbReference type="InterPro" id="IPR043993">
    <property type="entry name" value="T4SS_pilin"/>
</dbReference>
<organism evidence="2 3">
    <name type="scientific">Candidatus Beckwithbacteria bacterium GW2011_GWA2_43_10</name>
    <dbReference type="NCBI Taxonomy" id="1618369"/>
    <lineage>
        <taxon>Bacteria</taxon>
        <taxon>Candidatus Beckwithiibacteriota</taxon>
    </lineage>
</organism>
<comment type="caution">
    <text evidence="2">The sequence shown here is derived from an EMBL/GenBank/DDBJ whole genome shotgun (WGS) entry which is preliminary data.</text>
</comment>
<gene>
    <name evidence="2" type="ORF">UV54_C0038G0009</name>
</gene>
<feature type="transmembrane region" description="Helical" evidence="1">
    <location>
        <begin position="31"/>
        <end position="53"/>
    </location>
</feature>
<reference evidence="2 3" key="1">
    <citation type="journal article" date="2015" name="Nature">
        <title>rRNA introns, odd ribosomes, and small enigmatic genomes across a large radiation of phyla.</title>
        <authorList>
            <person name="Brown C.T."/>
            <person name="Hug L.A."/>
            <person name="Thomas B.C."/>
            <person name="Sharon I."/>
            <person name="Castelle C.J."/>
            <person name="Singh A."/>
            <person name="Wilkins M.J."/>
            <person name="Williams K.H."/>
            <person name="Banfield J.F."/>
        </authorList>
    </citation>
    <scope>NUCLEOTIDE SEQUENCE [LARGE SCALE GENOMIC DNA]</scope>
</reference>
<proteinExistence type="predicted"/>